<gene>
    <name evidence="3" type="ORF">CLV31_10950</name>
</gene>
<reference evidence="3 4" key="1">
    <citation type="submission" date="2018-06" db="EMBL/GenBank/DDBJ databases">
        <title>Genomic Encyclopedia of Archaeal and Bacterial Type Strains, Phase II (KMG-II): from individual species to whole genera.</title>
        <authorList>
            <person name="Goeker M."/>
        </authorList>
    </citation>
    <scope>NUCLEOTIDE SEQUENCE [LARGE SCALE GENOMIC DNA]</scope>
    <source>
        <strain evidence="3 4">T4</strain>
    </source>
</reference>
<dbReference type="AlphaFoldDB" id="A0A326RZB1"/>
<dbReference type="InterPro" id="IPR032710">
    <property type="entry name" value="NTF2-like_dom_sf"/>
</dbReference>
<proteinExistence type="predicted"/>
<protein>
    <submittedName>
        <fullName evidence="3">Uncharacterized protein DUF4440</fullName>
    </submittedName>
</protein>
<keyword evidence="4" id="KW-1185">Reference proteome</keyword>
<evidence type="ECO:0000313" key="3">
    <source>
        <dbReference type="EMBL" id="PZV82189.1"/>
    </source>
</evidence>
<evidence type="ECO:0000259" key="2">
    <source>
        <dbReference type="Pfam" id="PF14534"/>
    </source>
</evidence>
<dbReference type="RefSeq" id="WP_111393334.1">
    <property type="nucleotide sequence ID" value="NZ_QKTX01000009.1"/>
</dbReference>
<name>A0A326RZB1_9BACT</name>
<dbReference type="SUPFAM" id="SSF54427">
    <property type="entry name" value="NTF2-like"/>
    <property type="match status" value="1"/>
</dbReference>
<evidence type="ECO:0000313" key="4">
    <source>
        <dbReference type="Proteomes" id="UP000248917"/>
    </source>
</evidence>
<feature type="domain" description="DUF4440" evidence="2">
    <location>
        <begin position="26"/>
        <end position="132"/>
    </location>
</feature>
<keyword evidence="1" id="KW-0732">Signal</keyword>
<dbReference type="Proteomes" id="UP000248917">
    <property type="component" value="Unassembled WGS sequence"/>
</dbReference>
<dbReference type="Gene3D" id="3.10.450.50">
    <property type="match status" value="1"/>
</dbReference>
<accession>A0A326RZB1</accession>
<feature type="chain" id="PRO_5016304454" evidence="1">
    <location>
        <begin position="19"/>
        <end position="140"/>
    </location>
</feature>
<dbReference type="Pfam" id="PF14534">
    <property type="entry name" value="DUF4440"/>
    <property type="match status" value="1"/>
</dbReference>
<dbReference type="InterPro" id="IPR027843">
    <property type="entry name" value="DUF4440"/>
</dbReference>
<comment type="caution">
    <text evidence="3">The sequence shown here is derived from an EMBL/GenBank/DDBJ whole genome shotgun (WGS) entry which is preliminary data.</text>
</comment>
<dbReference type="EMBL" id="QKTX01000009">
    <property type="protein sequence ID" value="PZV82189.1"/>
    <property type="molecule type" value="Genomic_DNA"/>
</dbReference>
<evidence type="ECO:0000256" key="1">
    <source>
        <dbReference type="SAM" id="SignalP"/>
    </source>
</evidence>
<dbReference type="OrthoDB" id="1445948at2"/>
<organism evidence="3 4">
    <name type="scientific">Algoriphagus aquaeductus</name>
    <dbReference type="NCBI Taxonomy" id="475299"/>
    <lineage>
        <taxon>Bacteria</taxon>
        <taxon>Pseudomonadati</taxon>
        <taxon>Bacteroidota</taxon>
        <taxon>Cytophagia</taxon>
        <taxon>Cytophagales</taxon>
        <taxon>Cyclobacteriaceae</taxon>
        <taxon>Algoriphagus</taxon>
    </lineage>
</organism>
<feature type="signal peptide" evidence="1">
    <location>
        <begin position="1"/>
        <end position="18"/>
    </location>
</feature>
<sequence length="140" mass="15679">MKNLIFLFAFLSTTVGFAQTATEAAIKTLSNDRNKALMESDFATLEAIYDENSVAIHSNGIIKSATEHLSDVRMGFPVYRKIEVKTQTVYDYETTAILVGTGDFQITMNGQQMDYKMVFTEVYQKKGSGWKLIARHASAM</sequence>